<dbReference type="EMBL" id="JACIEU010000030">
    <property type="protein sequence ID" value="MBB4151109.1"/>
    <property type="molecule type" value="Genomic_DNA"/>
</dbReference>
<feature type="region of interest" description="Disordered" evidence="1">
    <location>
        <begin position="22"/>
        <end position="103"/>
    </location>
</feature>
<keyword evidence="4" id="KW-1185">Reference proteome</keyword>
<organism evidence="3 4">
    <name type="scientific">Sphingobium scionense</name>
    <dbReference type="NCBI Taxonomy" id="1404341"/>
    <lineage>
        <taxon>Bacteria</taxon>
        <taxon>Pseudomonadati</taxon>
        <taxon>Pseudomonadota</taxon>
        <taxon>Alphaproteobacteria</taxon>
        <taxon>Sphingomonadales</taxon>
        <taxon>Sphingomonadaceae</taxon>
        <taxon>Sphingobium</taxon>
    </lineage>
</organism>
<evidence type="ECO:0000256" key="2">
    <source>
        <dbReference type="SAM" id="SignalP"/>
    </source>
</evidence>
<evidence type="ECO:0000256" key="1">
    <source>
        <dbReference type="SAM" id="MobiDB-lite"/>
    </source>
</evidence>
<comment type="caution">
    <text evidence="3">The sequence shown here is derived from an EMBL/GenBank/DDBJ whole genome shotgun (WGS) entry which is preliminary data.</text>
</comment>
<sequence length="103" mass="11105">MRLCKLGLGASAALLLMASSTEAQEATRPGQVAESAAGQVGQRQTAGNSQANIEPTGRLNNRIPNRVQNRIRNRIDRFYDPTANTTSPFEVAAEQSTRGQPPR</sequence>
<gene>
    <name evidence="3" type="ORF">GGQ90_004921</name>
</gene>
<protein>
    <submittedName>
        <fullName evidence="3">Uncharacterized protein</fullName>
    </submittedName>
</protein>
<evidence type="ECO:0000313" key="4">
    <source>
        <dbReference type="Proteomes" id="UP000590524"/>
    </source>
</evidence>
<feature type="compositionally biased region" description="Polar residues" evidence="1">
    <location>
        <begin position="41"/>
        <end position="70"/>
    </location>
</feature>
<dbReference type="Proteomes" id="UP000590524">
    <property type="component" value="Unassembled WGS sequence"/>
</dbReference>
<keyword evidence="2" id="KW-0732">Signal</keyword>
<name>A0A7W6PYA1_9SPHN</name>
<feature type="chain" id="PRO_5031500812" evidence="2">
    <location>
        <begin position="24"/>
        <end position="103"/>
    </location>
</feature>
<evidence type="ECO:0000313" key="3">
    <source>
        <dbReference type="EMBL" id="MBB4151109.1"/>
    </source>
</evidence>
<feature type="signal peptide" evidence="2">
    <location>
        <begin position="1"/>
        <end position="23"/>
    </location>
</feature>
<dbReference type="AlphaFoldDB" id="A0A7W6PYA1"/>
<accession>A0A7W6PYA1</accession>
<proteinExistence type="predicted"/>
<reference evidence="3 4" key="1">
    <citation type="submission" date="2020-08" db="EMBL/GenBank/DDBJ databases">
        <title>Genomic Encyclopedia of Type Strains, Phase IV (KMG-IV): sequencing the most valuable type-strain genomes for metagenomic binning, comparative biology and taxonomic classification.</title>
        <authorList>
            <person name="Goeker M."/>
        </authorList>
    </citation>
    <scope>NUCLEOTIDE SEQUENCE [LARGE SCALE GENOMIC DNA]</scope>
    <source>
        <strain evidence="3 4">DSM 19371</strain>
    </source>
</reference>
<feature type="compositionally biased region" description="Polar residues" evidence="1">
    <location>
        <begin position="82"/>
        <end position="103"/>
    </location>
</feature>
<dbReference type="RefSeq" id="WP_188084208.1">
    <property type="nucleotide sequence ID" value="NZ_JACIEU010000030.1"/>
</dbReference>